<sequence length="348" mass="38334">MFEDQTFEAIMERMLNSISADIDTREGSVIYNALAPAAAELAKSYIWLDTVLELVFSDTAQGEFLDRRAAEAGIERTAATKAVRAGEFTSGVTIPVGSRFYVDNLYFQYTADGTLICETPGEAGNANLTGRNLLSLDTIPGLETAIVKEILIPGREEEGDDSLRERYFTRVRREAVSANKMHYKEWAEEVDGVGKAKIFPLWNGEGTVKIVVTNANLEPASPILIQKVKDYIDPEPGQGEGQAPIGAVVTVESAVWKEVEISAEVLPEINHSIDEVKSEIEEGVLNLFKKMAFEDNVIRLSQINNIVYNSPSVSDYSNIQINGTSENLVLSDVEIPKLGQVKIIEQTR</sequence>
<dbReference type="InterPro" id="IPR058530">
    <property type="entry name" value="Baseplate_J-like_C"/>
</dbReference>
<proteinExistence type="inferred from homology"/>
<dbReference type="STRING" id="483913.AN935_06620"/>
<organism evidence="4 6">
    <name type="scientific">Bacillus subtilis</name>
    <dbReference type="NCBI Taxonomy" id="1423"/>
    <lineage>
        <taxon>Bacteria</taxon>
        <taxon>Bacillati</taxon>
        <taxon>Bacillota</taxon>
        <taxon>Bacilli</taxon>
        <taxon>Bacillales</taxon>
        <taxon>Bacillaceae</taxon>
        <taxon>Bacillus</taxon>
    </lineage>
</organism>
<dbReference type="SMR" id="A0A0C3GYI5"/>
<evidence type="ECO:0000259" key="3">
    <source>
        <dbReference type="Pfam" id="PF26079"/>
    </source>
</evidence>
<reference evidence="4 6" key="1">
    <citation type="submission" date="2014-12" db="EMBL/GenBank/DDBJ databases">
        <title>Comparative genome analysis of Bacillus coagulans HM-08, Clostridium butyricum HM-68, Bacillus subtilis HM-66 and Bacillus licheniformis BL-09.</title>
        <authorList>
            <person name="Zhang H."/>
        </authorList>
    </citation>
    <scope>NUCLEOTIDE SEQUENCE [LARGE SCALE GENOMIC DNA]</scope>
    <source>
        <strain evidence="4 6">HM-66</strain>
    </source>
</reference>
<accession>A0A0C3GYI5</accession>
<feature type="domain" description="Baseplate J-like C-terminal" evidence="3">
    <location>
        <begin position="259"/>
        <end position="344"/>
    </location>
</feature>
<dbReference type="PATRIC" id="fig|1423.169.peg.429"/>
<dbReference type="GeneID" id="86874239"/>
<comment type="caution">
    <text evidence="4">The sequence shown here is derived from an EMBL/GenBank/DDBJ whole genome shotgun (WGS) entry which is preliminary data.</text>
</comment>
<dbReference type="PANTHER" id="PTHR37829:SF3">
    <property type="entry name" value="PROTEIN JAYE-RELATED"/>
    <property type="match status" value="1"/>
</dbReference>
<feature type="domain" description="Baseplate J-like central" evidence="2">
    <location>
        <begin position="176"/>
        <end position="252"/>
    </location>
</feature>
<gene>
    <name evidence="5" type="ORF">J5227_10775</name>
    <name evidence="4" type="ORF">SC09_Contig19orf00656</name>
</gene>
<dbReference type="Pfam" id="PF26079">
    <property type="entry name" value="Baseplate_J_C"/>
    <property type="match status" value="1"/>
</dbReference>
<protein>
    <submittedName>
        <fullName evidence="5">Baseplate J/gp47 family protein</fullName>
    </submittedName>
</protein>
<evidence type="ECO:0000313" key="5">
    <source>
        <dbReference type="EMBL" id="MBO3794774.1"/>
    </source>
</evidence>
<dbReference type="Proteomes" id="UP000665181">
    <property type="component" value="Unassembled WGS sequence"/>
</dbReference>
<evidence type="ECO:0000313" key="4">
    <source>
        <dbReference type="EMBL" id="KIU12239.1"/>
    </source>
</evidence>
<dbReference type="RefSeq" id="WP_003232669.1">
    <property type="nucleotide sequence ID" value="NZ_BAABSX010000008.1"/>
</dbReference>
<dbReference type="InterPro" id="IPR052399">
    <property type="entry name" value="Phage_Baseplate_Assmbl_Protein"/>
</dbReference>
<name>A0A0C3GYI5_BACIU</name>
<dbReference type="EMBL" id="JXBC01000002">
    <property type="protein sequence ID" value="KIU12239.1"/>
    <property type="molecule type" value="Genomic_DNA"/>
</dbReference>
<dbReference type="EMBL" id="JAGFPW010000008">
    <property type="protein sequence ID" value="MBO3794774.1"/>
    <property type="molecule type" value="Genomic_DNA"/>
</dbReference>
<dbReference type="InterPro" id="IPR058531">
    <property type="entry name" value="Baseplate_J_M"/>
</dbReference>
<dbReference type="AlphaFoldDB" id="A0A0C3GYI5"/>
<reference evidence="5" key="2">
    <citation type="submission" date="2021-03" db="EMBL/GenBank/DDBJ databases">
        <title>Isolation of Bacillus subtilis from fermented food sample.</title>
        <authorList>
            <person name="Lakshmanan V."/>
            <person name="Athira K."/>
            <person name="Rajagopal K."/>
        </authorList>
    </citation>
    <scope>NUCLEOTIDE SEQUENCE</scope>
    <source>
        <strain evidence="5">S1</strain>
    </source>
</reference>
<evidence type="ECO:0000256" key="1">
    <source>
        <dbReference type="ARBA" id="ARBA00038087"/>
    </source>
</evidence>
<dbReference type="Pfam" id="PF26078">
    <property type="entry name" value="Baseplate_J_M"/>
    <property type="match status" value="1"/>
</dbReference>
<dbReference type="PANTHER" id="PTHR37829">
    <property type="entry name" value="PHAGE-LIKE ELEMENT PBSX PROTEIN XKDT"/>
    <property type="match status" value="1"/>
</dbReference>
<evidence type="ECO:0000259" key="2">
    <source>
        <dbReference type="Pfam" id="PF26078"/>
    </source>
</evidence>
<dbReference type="Proteomes" id="UP000032247">
    <property type="component" value="Unassembled WGS sequence"/>
</dbReference>
<evidence type="ECO:0000313" key="6">
    <source>
        <dbReference type="Proteomes" id="UP000032247"/>
    </source>
</evidence>
<comment type="similarity">
    <text evidence="1">Belongs to the Mu gp47/PBSX XkdT family.</text>
</comment>